<dbReference type="GO" id="GO:0031982">
    <property type="term" value="C:vesicle"/>
    <property type="evidence" value="ECO:0007669"/>
    <property type="project" value="TreeGrafter"/>
</dbReference>
<dbReference type="Gene3D" id="2.40.240.130">
    <property type="match status" value="1"/>
</dbReference>
<dbReference type="GO" id="GO:0030276">
    <property type="term" value="F:clathrin binding"/>
    <property type="evidence" value="ECO:0007669"/>
    <property type="project" value="TreeGrafter"/>
</dbReference>
<evidence type="ECO:0000256" key="1">
    <source>
        <dbReference type="SAM" id="MobiDB-lite"/>
    </source>
</evidence>
<dbReference type="GO" id="GO:0005737">
    <property type="term" value="C:cytoplasm"/>
    <property type="evidence" value="ECO:0007669"/>
    <property type="project" value="TreeGrafter"/>
</dbReference>
<dbReference type="AlphaFoldDB" id="A0A1C3KXK2"/>
<evidence type="ECO:0000313" key="2">
    <source>
        <dbReference type="EMBL" id="SBT78954.1"/>
    </source>
</evidence>
<dbReference type="VEuPathDB" id="PlasmoDB:PocGH01_13048500"/>
<sequence>MDIFSLASNLQQIAIGGVNYVNSKLRKKNLSSECNYATYIVIGEKEERPYDVNMFFFPFPLYTKMKLKEFKEYFPFKDNVIFRFKIPLTELVDIINEGILNDVPLLSKKEKSQNPRTYIITDENEIKSIIRQDNTNHVWLDITNDEAYIPLYNGNIVVKVLFINNENYKKFNDIYFKNANYYEYAYETYVVNKKNPCSYIPIKEERNKKDGTDNCDMNQSEYCDEDIKPTSSKNNTMNYKYSKESNNSGGSNSRSDRGSIFSNAVSALVGKNAVGSARGNCKSDHDDVQNAMANCENETYIENSASLGEYEKRHLLKMQNEDQSVGNTGDDSFFSNNYSESHFIKQKMCSDALNSKGVQNHLYEDTLNENVKKDTNSRKYTEQNGMSGISGMSAMSGMSGMSGMNGRHESVLEKYGCKTPADLLSTHDIKRQDSVKTKVSNRLQELKEHRYQEEVKFKEKAVASEKIKKQIVKWSKNSDDTYKDLKVMLSTLNDVLWENSEWKHVSMSDLMSNTAMVKRTYKSAILLCHPDKHRDKSVERVLRAEMIFQALNNAYKEKKNL</sequence>
<dbReference type="Proteomes" id="UP000243200">
    <property type="component" value="Chromosome 13"/>
</dbReference>
<protein>
    <recommendedName>
        <fullName evidence="4">DnaJ protein</fullName>
    </recommendedName>
</protein>
<dbReference type="InterPro" id="IPR036869">
    <property type="entry name" value="J_dom_sf"/>
</dbReference>
<evidence type="ECO:0000313" key="3">
    <source>
        <dbReference type="Proteomes" id="UP000243200"/>
    </source>
</evidence>
<dbReference type="PANTHER" id="PTHR23172">
    <property type="entry name" value="AUXILIN/CYCLIN G-ASSOCIATED KINASE-RELATED"/>
    <property type="match status" value="1"/>
</dbReference>
<dbReference type="SUPFAM" id="SSF46565">
    <property type="entry name" value="Chaperone J-domain"/>
    <property type="match status" value="1"/>
</dbReference>
<evidence type="ECO:0008006" key="4">
    <source>
        <dbReference type="Google" id="ProtNLM"/>
    </source>
</evidence>
<dbReference type="VEuPathDB" id="PlasmoDB:POWCR01_130045300"/>
<feature type="compositionally biased region" description="Polar residues" evidence="1">
    <location>
        <begin position="229"/>
        <end position="239"/>
    </location>
</feature>
<accession>A0A1C3KXK2</accession>
<reference evidence="2 3" key="1">
    <citation type="submission" date="2016-06" db="EMBL/GenBank/DDBJ databases">
        <authorList>
            <consortium name="Pathogen Informatics"/>
        </authorList>
    </citation>
    <scope>NUCLEOTIDE SEQUENCE [LARGE SCALE GENOMIC DNA]</scope>
    <source>
        <strain evidence="2">PowCR01</strain>
    </source>
</reference>
<dbReference type="InterPro" id="IPR038207">
    <property type="entry name" value="DIX_dom_sf"/>
</dbReference>
<dbReference type="EMBL" id="LT594517">
    <property type="protein sequence ID" value="SBT78954.1"/>
    <property type="molecule type" value="Genomic_DNA"/>
</dbReference>
<organism evidence="2 3">
    <name type="scientific">Plasmodium ovale</name>
    <name type="common">malaria parasite P. ovale</name>
    <dbReference type="NCBI Taxonomy" id="36330"/>
    <lineage>
        <taxon>Eukaryota</taxon>
        <taxon>Sar</taxon>
        <taxon>Alveolata</taxon>
        <taxon>Apicomplexa</taxon>
        <taxon>Aconoidasida</taxon>
        <taxon>Haemosporida</taxon>
        <taxon>Plasmodiidae</taxon>
        <taxon>Plasmodium</taxon>
        <taxon>Plasmodium (Plasmodium)</taxon>
    </lineage>
</organism>
<feature type="region of interest" description="Disordered" evidence="1">
    <location>
        <begin position="226"/>
        <end position="257"/>
    </location>
</feature>
<dbReference type="OrthoDB" id="1717591at2759"/>
<dbReference type="PANTHER" id="PTHR23172:SF19">
    <property type="entry name" value="J DOMAIN-CONTAINING PROTEIN"/>
    <property type="match status" value="1"/>
</dbReference>
<dbReference type="Gene3D" id="1.10.287.110">
    <property type="entry name" value="DnaJ domain"/>
    <property type="match status" value="1"/>
</dbReference>
<dbReference type="GO" id="GO:0072318">
    <property type="term" value="P:clathrin coat disassembly"/>
    <property type="evidence" value="ECO:0007669"/>
    <property type="project" value="TreeGrafter"/>
</dbReference>
<proteinExistence type="predicted"/>
<dbReference type="GO" id="GO:0072583">
    <property type="term" value="P:clathrin-dependent endocytosis"/>
    <property type="evidence" value="ECO:0007669"/>
    <property type="project" value="TreeGrafter"/>
</dbReference>
<gene>
    <name evidence="2" type="primary">PowCR01_130045300</name>
    <name evidence="2" type="ORF">POWCR01_130045300</name>
</gene>
<name>A0A1C3KXK2_PLAOA</name>